<dbReference type="InterPro" id="IPR008628">
    <property type="entry name" value="GPP34-like"/>
</dbReference>
<organism evidence="5 6">
    <name type="scientific">Microbacterium barkeri</name>
    <dbReference type="NCBI Taxonomy" id="33917"/>
    <lineage>
        <taxon>Bacteria</taxon>
        <taxon>Bacillati</taxon>
        <taxon>Actinomycetota</taxon>
        <taxon>Actinomycetes</taxon>
        <taxon>Micrococcales</taxon>
        <taxon>Microbacteriaceae</taxon>
        <taxon>Microbacterium</taxon>
    </lineage>
</organism>
<evidence type="ECO:0000313" key="6">
    <source>
        <dbReference type="Proteomes" id="UP001142462"/>
    </source>
</evidence>
<dbReference type="InterPro" id="IPR038261">
    <property type="entry name" value="GPP34-like_sf"/>
</dbReference>
<protein>
    <recommendedName>
        <fullName evidence="7">Golgi phosphoprotein 3 GPP34</fullName>
    </recommendedName>
</protein>
<evidence type="ECO:0000256" key="4">
    <source>
        <dbReference type="ARBA" id="ARBA00023136"/>
    </source>
</evidence>
<gene>
    <name evidence="5" type="ORF">GCM10017576_02260</name>
</gene>
<dbReference type="Proteomes" id="UP001142462">
    <property type="component" value="Unassembled WGS sequence"/>
</dbReference>
<comment type="caution">
    <text evidence="5">The sequence shown here is derived from an EMBL/GenBank/DDBJ whole genome shotgun (WGS) entry which is preliminary data.</text>
</comment>
<proteinExistence type="predicted"/>
<name>A0A9W6H0P7_9MICO</name>
<dbReference type="Gene3D" id="1.10.3630.10">
    <property type="entry name" value="yeast vps74-n-term truncation variant domain like"/>
    <property type="match status" value="1"/>
</dbReference>
<reference evidence="5" key="1">
    <citation type="journal article" date="2014" name="Int. J. Syst. Evol. Microbiol.">
        <title>Complete genome sequence of Corynebacterium casei LMG S-19264T (=DSM 44701T), isolated from a smear-ripened cheese.</title>
        <authorList>
            <consortium name="US DOE Joint Genome Institute (JGI-PGF)"/>
            <person name="Walter F."/>
            <person name="Albersmeier A."/>
            <person name="Kalinowski J."/>
            <person name="Ruckert C."/>
        </authorList>
    </citation>
    <scope>NUCLEOTIDE SEQUENCE</scope>
    <source>
        <strain evidence="5">VKM Ac-1020</strain>
    </source>
</reference>
<sequence>MLIVEELHLLLTNAAGTQERPGTMRAYGEAAALITDLVLAGRVSLTDGKRPRIRVLSDAPTGHPVLDEAMIRLRAKDGARLESVITWSKLDPEREVVASLVQAGVLEVGERTFWGLGKPRTPERDSAPEASLRARLAAVLDGAADPGVADTTILAILQGLDVARHVLADEAGGRRPRALKARIAEIVESSPAGTAVERAVQAMNAAIMTAAIMPAMIAGASAAS</sequence>
<reference evidence="5" key="2">
    <citation type="submission" date="2023-01" db="EMBL/GenBank/DDBJ databases">
        <authorList>
            <person name="Sun Q."/>
            <person name="Evtushenko L."/>
        </authorList>
    </citation>
    <scope>NUCLEOTIDE SEQUENCE</scope>
    <source>
        <strain evidence="5">VKM Ac-1020</strain>
    </source>
</reference>
<keyword evidence="4" id="KW-0472">Membrane</keyword>
<evidence type="ECO:0000256" key="3">
    <source>
        <dbReference type="ARBA" id="ARBA00023121"/>
    </source>
</evidence>
<accession>A0A9W6H0P7</accession>
<dbReference type="AlphaFoldDB" id="A0A9W6H0P7"/>
<evidence type="ECO:0008006" key="7">
    <source>
        <dbReference type="Google" id="ProtNLM"/>
    </source>
</evidence>
<dbReference type="GO" id="GO:0012505">
    <property type="term" value="C:endomembrane system"/>
    <property type="evidence" value="ECO:0007669"/>
    <property type="project" value="UniProtKB-ARBA"/>
</dbReference>
<dbReference type="Pfam" id="PF05719">
    <property type="entry name" value="GPP34"/>
    <property type="match status" value="1"/>
</dbReference>
<evidence type="ECO:0000256" key="1">
    <source>
        <dbReference type="ARBA" id="ARBA00004255"/>
    </source>
</evidence>
<dbReference type="EMBL" id="BSEJ01000001">
    <property type="protein sequence ID" value="GLJ60097.1"/>
    <property type="molecule type" value="Genomic_DNA"/>
</dbReference>
<dbReference type="RefSeq" id="WP_271171827.1">
    <property type="nucleotide sequence ID" value="NZ_BSEJ01000001.1"/>
</dbReference>
<dbReference type="GO" id="GO:0070273">
    <property type="term" value="F:phosphatidylinositol-4-phosphate binding"/>
    <property type="evidence" value="ECO:0007669"/>
    <property type="project" value="InterPro"/>
</dbReference>
<evidence type="ECO:0000313" key="5">
    <source>
        <dbReference type="EMBL" id="GLJ60097.1"/>
    </source>
</evidence>
<keyword evidence="2" id="KW-0333">Golgi apparatus</keyword>
<keyword evidence="3" id="KW-0446">Lipid-binding</keyword>
<comment type="subcellular location">
    <subcellularLocation>
        <location evidence="1">Golgi apparatus membrane</location>
        <topology evidence="1">Peripheral membrane protein</topology>
        <orientation evidence="1">Cytoplasmic side</orientation>
    </subcellularLocation>
</comment>
<dbReference type="GO" id="GO:0005737">
    <property type="term" value="C:cytoplasm"/>
    <property type="evidence" value="ECO:0007669"/>
    <property type="project" value="UniProtKB-ARBA"/>
</dbReference>
<evidence type="ECO:0000256" key="2">
    <source>
        <dbReference type="ARBA" id="ARBA00023034"/>
    </source>
</evidence>
<keyword evidence="6" id="KW-1185">Reference proteome</keyword>